<protein>
    <submittedName>
        <fullName evidence="1">Uncharacterized protein</fullName>
    </submittedName>
</protein>
<dbReference type="EMBL" id="CP061799">
    <property type="protein sequence ID" value="QTA81259.1"/>
    <property type="molecule type" value="Genomic_DNA"/>
</dbReference>
<sequence>MKDSAIPVLFSNSCIVLHLTAWRRNLFRVSGFQDFGYFLSDPYKGRNTSSSQFSKVPAFTASLISSSLFFQSRMLKSITMGLYSPLQTQKPLLWGRFGCLKLQAYVL</sequence>
<gene>
    <name evidence="1" type="ORF">dnl_35900</name>
</gene>
<name>A0A975B941_9BACT</name>
<dbReference type="Proteomes" id="UP000663720">
    <property type="component" value="Chromosome"/>
</dbReference>
<dbReference type="KEGG" id="dli:dnl_35900"/>
<proteinExistence type="predicted"/>
<keyword evidence="2" id="KW-1185">Reference proteome</keyword>
<organism evidence="1 2">
    <name type="scientific">Desulfonema limicola</name>
    <dbReference type="NCBI Taxonomy" id="45656"/>
    <lineage>
        <taxon>Bacteria</taxon>
        <taxon>Pseudomonadati</taxon>
        <taxon>Thermodesulfobacteriota</taxon>
        <taxon>Desulfobacteria</taxon>
        <taxon>Desulfobacterales</taxon>
        <taxon>Desulfococcaceae</taxon>
        <taxon>Desulfonema</taxon>
    </lineage>
</organism>
<accession>A0A975B941</accession>
<evidence type="ECO:0000313" key="1">
    <source>
        <dbReference type="EMBL" id="QTA81259.1"/>
    </source>
</evidence>
<evidence type="ECO:0000313" key="2">
    <source>
        <dbReference type="Proteomes" id="UP000663720"/>
    </source>
</evidence>
<reference evidence="1" key="1">
    <citation type="journal article" date="2021" name="Microb. Physiol.">
        <title>Proteogenomic Insights into the Physiology of Marine, Sulfate-Reducing, Filamentous Desulfonema limicola and Desulfonema magnum.</title>
        <authorList>
            <person name="Schnaars V."/>
            <person name="Wohlbrand L."/>
            <person name="Scheve S."/>
            <person name="Hinrichs C."/>
            <person name="Reinhardt R."/>
            <person name="Rabus R."/>
        </authorList>
    </citation>
    <scope>NUCLEOTIDE SEQUENCE</scope>
    <source>
        <strain evidence="1">5ac10</strain>
    </source>
</reference>
<dbReference type="AlphaFoldDB" id="A0A975B941"/>